<dbReference type="Proteomes" id="UP000609879">
    <property type="component" value="Unassembled WGS sequence"/>
</dbReference>
<protein>
    <recommendedName>
        <fullName evidence="3">Antifreeze protein</fullName>
    </recommendedName>
</protein>
<evidence type="ECO:0000313" key="2">
    <source>
        <dbReference type="Proteomes" id="UP000609879"/>
    </source>
</evidence>
<sequence>MPLAFLAACGGGDSDKTPTTAAPASSAAAADAQLCQEANKAKAAMGQQLASSANAQGEFDAAALKKVAASFSAELSKIAATGAGSEVATHLNTLSAEFAKAAASADPESLLDTPAITQAGESMDAACAKAGVPAAG</sequence>
<name>A0ABQ3YHV5_9ACTN</name>
<dbReference type="EMBL" id="BOMI01000174">
    <property type="protein sequence ID" value="GID79596.1"/>
    <property type="molecule type" value="Genomic_DNA"/>
</dbReference>
<evidence type="ECO:0000313" key="1">
    <source>
        <dbReference type="EMBL" id="GID79596.1"/>
    </source>
</evidence>
<proteinExistence type="predicted"/>
<accession>A0ABQ3YHV5</accession>
<keyword evidence="2" id="KW-1185">Reference proteome</keyword>
<evidence type="ECO:0008006" key="3">
    <source>
        <dbReference type="Google" id="ProtNLM"/>
    </source>
</evidence>
<reference evidence="1 2" key="1">
    <citation type="submission" date="2021-01" db="EMBL/GenBank/DDBJ databases">
        <title>Whole genome shotgun sequence of Actinoplanes deccanensis NBRC 13994.</title>
        <authorList>
            <person name="Komaki H."/>
            <person name="Tamura T."/>
        </authorList>
    </citation>
    <scope>NUCLEOTIDE SEQUENCE [LARGE SCALE GENOMIC DNA]</scope>
    <source>
        <strain evidence="1 2">NBRC 13994</strain>
    </source>
</reference>
<organism evidence="1 2">
    <name type="scientific">Paractinoplanes deccanensis</name>
    <dbReference type="NCBI Taxonomy" id="113561"/>
    <lineage>
        <taxon>Bacteria</taxon>
        <taxon>Bacillati</taxon>
        <taxon>Actinomycetota</taxon>
        <taxon>Actinomycetes</taxon>
        <taxon>Micromonosporales</taxon>
        <taxon>Micromonosporaceae</taxon>
        <taxon>Paractinoplanes</taxon>
    </lineage>
</organism>
<gene>
    <name evidence="1" type="ORF">Ade02nite_82370</name>
</gene>
<comment type="caution">
    <text evidence="1">The sequence shown here is derived from an EMBL/GenBank/DDBJ whole genome shotgun (WGS) entry which is preliminary data.</text>
</comment>